<evidence type="ECO:0000313" key="7">
    <source>
        <dbReference type="EMBL" id="MDO6424871.1"/>
    </source>
</evidence>
<keyword evidence="4" id="KW-0274">FAD</keyword>
<dbReference type="Proteomes" id="UP001169760">
    <property type="component" value="Unassembled WGS sequence"/>
</dbReference>
<name>A0AAW7XE80_9GAMM</name>
<evidence type="ECO:0000256" key="5">
    <source>
        <dbReference type="ARBA" id="ARBA00023002"/>
    </source>
</evidence>
<dbReference type="Pfam" id="PF05199">
    <property type="entry name" value="GMC_oxred_C"/>
    <property type="match status" value="1"/>
</dbReference>
<dbReference type="InterPro" id="IPR051473">
    <property type="entry name" value="P2Ox-like"/>
</dbReference>
<proteinExistence type="inferred from homology"/>
<evidence type="ECO:0000256" key="2">
    <source>
        <dbReference type="ARBA" id="ARBA00010790"/>
    </source>
</evidence>
<dbReference type="InterPro" id="IPR007867">
    <property type="entry name" value="GMC_OxRtase_C"/>
</dbReference>
<protein>
    <submittedName>
        <fullName evidence="7">GMC family oxidoreductase</fullName>
    </submittedName>
</protein>
<dbReference type="Gene3D" id="3.50.50.60">
    <property type="entry name" value="FAD/NAD(P)-binding domain"/>
    <property type="match status" value="2"/>
</dbReference>
<dbReference type="SUPFAM" id="SSF51905">
    <property type="entry name" value="FAD/NAD(P)-binding domain"/>
    <property type="match status" value="1"/>
</dbReference>
<evidence type="ECO:0000256" key="1">
    <source>
        <dbReference type="ARBA" id="ARBA00001974"/>
    </source>
</evidence>
<keyword evidence="5" id="KW-0560">Oxidoreductase</keyword>
<dbReference type="GO" id="GO:0016614">
    <property type="term" value="F:oxidoreductase activity, acting on CH-OH group of donors"/>
    <property type="evidence" value="ECO:0007669"/>
    <property type="project" value="InterPro"/>
</dbReference>
<comment type="similarity">
    <text evidence="2">Belongs to the GMC oxidoreductase family.</text>
</comment>
<organism evidence="7 8">
    <name type="scientific">Saccharophagus degradans</name>
    <dbReference type="NCBI Taxonomy" id="86304"/>
    <lineage>
        <taxon>Bacteria</taxon>
        <taxon>Pseudomonadati</taxon>
        <taxon>Pseudomonadota</taxon>
        <taxon>Gammaproteobacteria</taxon>
        <taxon>Cellvibrionales</taxon>
        <taxon>Cellvibrionaceae</taxon>
        <taxon>Saccharophagus</taxon>
    </lineage>
</organism>
<dbReference type="PANTHER" id="PTHR42784">
    <property type="entry name" value="PYRANOSE 2-OXIDASE"/>
    <property type="match status" value="1"/>
</dbReference>
<evidence type="ECO:0000256" key="3">
    <source>
        <dbReference type="ARBA" id="ARBA00022630"/>
    </source>
</evidence>
<comment type="caution">
    <text evidence="7">The sequence shown here is derived from an EMBL/GenBank/DDBJ whole genome shotgun (WGS) entry which is preliminary data.</text>
</comment>
<evidence type="ECO:0000256" key="4">
    <source>
        <dbReference type="ARBA" id="ARBA00022827"/>
    </source>
</evidence>
<evidence type="ECO:0000313" key="8">
    <source>
        <dbReference type="Proteomes" id="UP001169760"/>
    </source>
</evidence>
<accession>A0AAW7XE80</accession>
<keyword evidence="3" id="KW-0285">Flavoprotein</keyword>
<dbReference type="InterPro" id="IPR036188">
    <property type="entry name" value="FAD/NAD-bd_sf"/>
</dbReference>
<feature type="domain" description="Glucose-methanol-choline oxidoreductase C-terminal" evidence="6">
    <location>
        <begin position="414"/>
        <end position="468"/>
    </location>
</feature>
<gene>
    <name evidence="7" type="ORF">Q4521_20445</name>
</gene>
<dbReference type="PANTHER" id="PTHR42784:SF1">
    <property type="entry name" value="PYRANOSE 2-OXIDASE"/>
    <property type="match status" value="1"/>
</dbReference>
<sequence>MKYDLVIVGTGFASSFFLKRYLERFPAKRILVLELGSKLTHRWRVENQPEDDYSGVVSDKDYRKLINNHTPEKPWVYTPGFGGGSNCWWAVSPRLLPNDFKIKTLYGVGQDWPISYEELEPYYCDAEDIMQIAGPSEHTPFPRSRSYPQPPHNFTSVDKLIKQHYPNEFYNAPCARPSLGTPNRPKCCATGVCNLCPIDSKFTVLNELSHIYQHPSVTLQTNSQVISLDHSNGVVSKAIYLDEQEKQHEVEADLFMLGANPLFNSHILLGSNIDNANIGKGLAEHVGLGVEVNLINQPNLDGGTALTGHGYFLYDGEHRKDRAACIVETFNTPHIRLERGKYTHRLGMKFVFEELYAPESTVSLSSNIRIPDVHYAGHTQYLHNGVDHIKNNFEQYFGFLPIEDYEFTEILPAEGHILGTHLMGNDPSDSVVNKHGFVHGMKNLLVLGAGSFSAMSPANPSLTVSAVALKCASEL</sequence>
<comment type="cofactor">
    <cofactor evidence="1">
        <name>FAD</name>
        <dbReference type="ChEBI" id="CHEBI:57692"/>
    </cofactor>
</comment>
<dbReference type="AlphaFoldDB" id="A0AAW7XE80"/>
<dbReference type="EMBL" id="JAUOPB010000019">
    <property type="protein sequence ID" value="MDO6424871.1"/>
    <property type="molecule type" value="Genomic_DNA"/>
</dbReference>
<reference evidence="7" key="1">
    <citation type="submission" date="2023-07" db="EMBL/GenBank/DDBJ databases">
        <title>Genome content predicts the carbon catabolic preferences of heterotrophic bacteria.</title>
        <authorList>
            <person name="Gralka M."/>
        </authorList>
    </citation>
    <scope>NUCLEOTIDE SEQUENCE</scope>
    <source>
        <strain evidence="7">I3M17_2</strain>
    </source>
</reference>
<evidence type="ECO:0000259" key="6">
    <source>
        <dbReference type="Pfam" id="PF05199"/>
    </source>
</evidence>
<dbReference type="RefSeq" id="WP_303494121.1">
    <property type="nucleotide sequence ID" value="NZ_JAUOPB010000019.1"/>
</dbReference>